<name>A0ABD1TBT3_9LAMI</name>
<dbReference type="Proteomes" id="UP001604277">
    <property type="component" value="Unassembled WGS sequence"/>
</dbReference>
<keyword evidence="3" id="KW-1185">Reference proteome</keyword>
<proteinExistence type="predicted"/>
<comment type="caution">
    <text evidence="2">The sequence shown here is derived from an EMBL/GenBank/DDBJ whole genome shotgun (WGS) entry which is preliminary data.</text>
</comment>
<accession>A0ABD1TBT3</accession>
<dbReference type="EMBL" id="JBFOLJ010000009">
    <property type="protein sequence ID" value="KAL2510184.1"/>
    <property type="molecule type" value="Genomic_DNA"/>
</dbReference>
<feature type="compositionally biased region" description="Basic and acidic residues" evidence="1">
    <location>
        <begin position="32"/>
        <end position="45"/>
    </location>
</feature>
<organism evidence="2 3">
    <name type="scientific">Forsythia ovata</name>
    <dbReference type="NCBI Taxonomy" id="205694"/>
    <lineage>
        <taxon>Eukaryota</taxon>
        <taxon>Viridiplantae</taxon>
        <taxon>Streptophyta</taxon>
        <taxon>Embryophyta</taxon>
        <taxon>Tracheophyta</taxon>
        <taxon>Spermatophyta</taxon>
        <taxon>Magnoliopsida</taxon>
        <taxon>eudicotyledons</taxon>
        <taxon>Gunneridae</taxon>
        <taxon>Pentapetalae</taxon>
        <taxon>asterids</taxon>
        <taxon>lamiids</taxon>
        <taxon>Lamiales</taxon>
        <taxon>Oleaceae</taxon>
        <taxon>Forsythieae</taxon>
        <taxon>Forsythia</taxon>
    </lineage>
</organism>
<reference evidence="3" key="1">
    <citation type="submission" date="2024-07" db="EMBL/GenBank/DDBJ databases">
        <title>Two chromosome-level genome assemblies of Korean endemic species Abeliophyllum distichum and Forsythia ovata (Oleaceae).</title>
        <authorList>
            <person name="Jang H."/>
        </authorList>
    </citation>
    <scope>NUCLEOTIDE SEQUENCE [LARGE SCALE GENOMIC DNA]</scope>
</reference>
<evidence type="ECO:0000313" key="3">
    <source>
        <dbReference type="Proteomes" id="UP001604277"/>
    </source>
</evidence>
<dbReference type="AlphaFoldDB" id="A0ABD1TBT3"/>
<gene>
    <name evidence="2" type="ORF">Fot_33831</name>
</gene>
<feature type="region of interest" description="Disordered" evidence="1">
    <location>
        <begin position="1"/>
        <end position="45"/>
    </location>
</feature>
<dbReference type="PANTHER" id="PTHR36034">
    <property type="entry name" value="EXPRESSED PROTEIN"/>
    <property type="match status" value="1"/>
</dbReference>
<evidence type="ECO:0000256" key="1">
    <source>
        <dbReference type="SAM" id="MobiDB-lite"/>
    </source>
</evidence>
<evidence type="ECO:0000313" key="2">
    <source>
        <dbReference type="EMBL" id="KAL2510184.1"/>
    </source>
</evidence>
<dbReference type="PANTHER" id="PTHR36034:SF2">
    <property type="entry name" value="EXPRESSED PROTEIN"/>
    <property type="match status" value="1"/>
</dbReference>
<sequence length="165" mass="18445">MNRSGVGQNTRKQNGQPENETNPVSQIVDIGTDEHDNQNGENVIKGKIDSQKDVSTGESLLRMEDHKRHTESLLQRLKNSHFFARIVESNEPLWSKRRASEASIKSFEMFEKKLTEDSSEIIKTVKKKNLLSVAIDRGKFDARTSGGVTRDAAKCCSLSNGDLVV</sequence>
<feature type="compositionally biased region" description="Polar residues" evidence="1">
    <location>
        <begin position="1"/>
        <end position="25"/>
    </location>
</feature>
<protein>
    <submittedName>
        <fullName evidence="2">Uncharacterized protein</fullName>
    </submittedName>
</protein>